<dbReference type="GO" id="GO:0005975">
    <property type="term" value="P:carbohydrate metabolic process"/>
    <property type="evidence" value="ECO:0007669"/>
    <property type="project" value="InterPro"/>
</dbReference>
<dbReference type="SMART" id="SM00642">
    <property type="entry name" value="Aamy"/>
    <property type="match status" value="1"/>
</dbReference>
<dbReference type="InterPro" id="IPR017853">
    <property type="entry name" value="GH"/>
</dbReference>
<dbReference type="InterPro" id="IPR011840">
    <property type="entry name" value="PulA_typeI"/>
</dbReference>
<dbReference type="InterPro" id="IPR049117">
    <property type="entry name" value="pulA_all-beta"/>
</dbReference>
<dbReference type="CDD" id="cd11341">
    <property type="entry name" value="AmyAc_Pullulanase_LD-like"/>
    <property type="match status" value="1"/>
</dbReference>
<name>A0A3Q9HSF7_9FIRM</name>
<dbReference type="KEGG" id="aft:BBF96_08520"/>
<dbReference type="PANTHER" id="PTHR43002">
    <property type="entry name" value="GLYCOGEN DEBRANCHING ENZYME"/>
    <property type="match status" value="1"/>
</dbReference>
<dbReference type="InterPro" id="IPR006047">
    <property type="entry name" value="GH13_cat_dom"/>
</dbReference>
<accession>A0A3Q9HSF7</accession>
<dbReference type="InterPro" id="IPR013783">
    <property type="entry name" value="Ig-like_fold"/>
</dbReference>
<dbReference type="Pfam" id="PF00128">
    <property type="entry name" value="Alpha-amylase"/>
    <property type="match status" value="1"/>
</dbReference>
<feature type="domain" description="Glycosyl hydrolase family 13 catalytic" evidence="2">
    <location>
        <begin position="252"/>
        <end position="631"/>
    </location>
</feature>
<proteinExistence type="inferred from homology"/>
<evidence type="ECO:0000313" key="3">
    <source>
        <dbReference type="EMBL" id="AZR73422.1"/>
    </source>
</evidence>
<sequence length="730" mass="83243">MSGAQKKIKAAVMDNFDEINIVLSEPISLANGEDRKFKVIKKTGEPVALKEITAKESGNGKKFIIRLAEPVDVTGIYKVTHPDFQPKRVFFRKVLDDEQFIYRGDDLGPIYTPEMTRFRVWAPTARRVELIIYDHGDAKLGRSTDMKRDVKGTWVAEIREDLKGKFYTYRVHVHDQIWEAVDPYVKSVNVNGTKGAIIDLKETNPEGWGTVPRPPFKNFVDAIIYETHIRDISVAANSGITHKGKFLALTEENTQSPDGLATGLAHLKELGITHLHLLPIMESEFIIDDKDIYNWGYGTNFFFATEGQYVTDPADPVKRVKEFKEAVQVLHKNGIRVVLDVVYNHTGRKNPDLERIVPGYYLRRDEEGNLYCGSGVNNDFASERPMARKLMIDSVKYWVTEYQVDGFRFDLMGLHDRETMLKIAEELHRIDPTILIYGEAWLLRTGLPFSELMVKNSQQGTSIAIFNDNVRDAIVSGGIHPVTERGFASGKPEMEASIKKAVVGSIIDYDPENVYNREYQFKPEETIHTFNPHETINYVTCHDNYALRDRLERSNPQATEVEREKMAMLANGIVLTCQGIPFIAGGVEIHKTKFGDENSYQSPDYINEIDWSYKKTYYSMFKFYQGLIRLRKEHPAFRMTTAEEIKNHLVFHQSPPGTVVYSLNDHANGDPWKRIVVIYNQNRYKVNVTLPGEGWKVVVEGNKAGITPLRNVSGSFVDVPPISLMVLYQE</sequence>
<dbReference type="SUPFAM" id="SSF51445">
    <property type="entry name" value="(Trans)glycosidases"/>
    <property type="match status" value="1"/>
</dbReference>
<dbReference type="OrthoDB" id="9761875at2"/>
<evidence type="ECO:0000256" key="1">
    <source>
        <dbReference type="ARBA" id="ARBA00008061"/>
    </source>
</evidence>
<dbReference type="InterPro" id="IPR014756">
    <property type="entry name" value="Ig_E-set"/>
</dbReference>
<gene>
    <name evidence="3" type="ORF">BBF96_08520</name>
</gene>
<dbReference type="InterPro" id="IPR013780">
    <property type="entry name" value="Glyco_hydro_b"/>
</dbReference>
<dbReference type="Gene3D" id="2.60.40.10">
    <property type="entry name" value="Immunoglobulins"/>
    <property type="match status" value="1"/>
</dbReference>
<dbReference type="InterPro" id="IPR004193">
    <property type="entry name" value="Glyco_hydro_13_N"/>
</dbReference>
<reference evidence="3 4" key="1">
    <citation type="submission" date="2016-07" db="EMBL/GenBank/DDBJ databases">
        <title>Genome and transcriptome analysis of iron-reducing fermentative bacteria Anoxybacter fermentans.</title>
        <authorList>
            <person name="Zeng X."/>
            <person name="Shao Z."/>
        </authorList>
    </citation>
    <scope>NUCLEOTIDE SEQUENCE [LARGE SCALE GENOMIC DNA]</scope>
    <source>
        <strain evidence="3 4">DY22613</strain>
    </source>
</reference>
<protein>
    <submittedName>
        <fullName evidence="3">Type I pullulanase</fullName>
    </submittedName>
</protein>
<dbReference type="Proteomes" id="UP000267250">
    <property type="component" value="Chromosome"/>
</dbReference>
<dbReference type="EMBL" id="CP016379">
    <property type="protein sequence ID" value="AZR73422.1"/>
    <property type="molecule type" value="Genomic_DNA"/>
</dbReference>
<dbReference type="Gene3D" id="3.20.20.80">
    <property type="entry name" value="Glycosidases"/>
    <property type="match status" value="1"/>
</dbReference>
<keyword evidence="4" id="KW-1185">Reference proteome</keyword>
<organism evidence="3 4">
    <name type="scientific">Anoxybacter fermentans</name>
    <dbReference type="NCBI Taxonomy" id="1323375"/>
    <lineage>
        <taxon>Bacteria</taxon>
        <taxon>Bacillati</taxon>
        <taxon>Bacillota</taxon>
        <taxon>Clostridia</taxon>
        <taxon>Halanaerobiales</taxon>
        <taxon>Anoxybacter</taxon>
    </lineage>
</organism>
<evidence type="ECO:0000259" key="2">
    <source>
        <dbReference type="SMART" id="SM00642"/>
    </source>
</evidence>
<dbReference type="SUPFAM" id="SSF81296">
    <property type="entry name" value="E set domains"/>
    <property type="match status" value="1"/>
</dbReference>
<dbReference type="GO" id="GO:0004553">
    <property type="term" value="F:hydrolase activity, hydrolyzing O-glycosyl compounds"/>
    <property type="evidence" value="ECO:0007669"/>
    <property type="project" value="InterPro"/>
</dbReference>
<evidence type="ECO:0000313" key="4">
    <source>
        <dbReference type="Proteomes" id="UP000267250"/>
    </source>
</evidence>
<dbReference type="Gene3D" id="2.60.40.1180">
    <property type="entry name" value="Golgi alpha-mannosidase II"/>
    <property type="match status" value="1"/>
</dbReference>
<dbReference type="AlphaFoldDB" id="A0A3Q9HSF7"/>
<dbReference type="CDD" id="cd02860">
    <property type="entry name" value="E_set_Pullulanase"/>
    <property type="match status" value="1"/>
</dbReference>
<dbReference type="SMR" id="A0A3Q9HSF7"/>
<dbReference type="Pfam" id="PF02922">
    <property type="entry name" value="CBM_48"/>
    <property type="match status" value="1"/>
</dbReference>
<comment type="similarity">
    <text evidence="1">Belongs to the glycosyl hydrolase 13 family.</text>
</comment>
<dbReference type="NCBIfam" id="TIGR02104">
    <property type="entry name" value="pulA_typeI"/>
    <property type="match status" value="1"/>
</dbReference>
<dbReference type="RefSeq" id="WP_127016762.1">
    <property type="nucleotide sequence ID" value="NZ_CP016379.1"/>
</dbReference>
<dbReference type="Pfam" id="PF21653">
    <property type="entry name" value="pulA_all-beta"/>
    <property type="match status" value="1"/>
</dbReference>